<reference evidence="1 2" key="1">
    <citation type="journal article" date="2011" name="J. Bacteriol.">
        <title>Genome sequence of the ethanol-producing Zymomonas mobilis subsp. mobilis lectotype strain ATCC 10988.</title>
        <authorList>
            <person name="Pappas K.M."/>
            <person name="Kouvelis V.N."/>
            <person name="Saunders E."/>
            <person name="Brettin T.S."/>
            <person name="Bruce D."/>
            <person name="Detter C."/>
            <person name="Balakireva M."/>
            <person name="Han C.S."/>
            <person name="Savvakis G."/>
            <person name="Kyrpides N.C."/>
            <person name="Typas M.A."/>
        </authorList>
    </citation>
    <scope>NUCLEOTIDE SEQUENCE [LARGE SCALE GENOMIC DNA]</scope>
    <source>
        <strain evidence="2">ATCC 10988 / DSM 424 / CCUG 17860 / LMG 404 / NCIMB 8938 / NRRL B-806 / ZM1</strain>
    </source>
</reference>
<sequence>MRNSEKAMVSPDMLPALTRNAVASTGYPPVKKHLGYGDTVKKQQLSHQKIESSAANYLRRKGYVPVCHANIVDITFPRDVWLVGQHVISTEDMLEMANIHGFRSEIVQ</sequence>
<dbReference type="RefSeq" id="WP_014500469.1">
    <property type="nucleotide sequence ID" value="NC_017262.1"/>
</dbReference>
<protein>
    <submittedName>
        <fullName evidence="1">Uncharacterized protein</fullName>
    </submittedName>
</protein>
<dbReference type="OrthoDB" id="9967001at2"/>
<dbReference type="AlphaFoldDB" id="A0A0H3G0B6"/>
<dbReference type="Proteomes" id="UP000001494">
    <property type="component" value="Chromosome"/>
</dbReference>
<evidence type="ECO:0000313" key="2">
    <source>
        <dbReference type="Proteomes" id="UP000001494"/>
    </source>
</evidence>
<evidence type="ECO:0000313" key="1">
    <source>
        <dbReference type="EMBL" id="AEH62217.1"/>
    </source>
</evidence>
<name>A0A0H3G0B6_ZYMMA</name>
<accession>A0A0H3G0B6</accession>
<dbReference type="GeneID" id="79903918"/>
<dbReference type="EMBL" id="CP002850">
    <property type="protein sequence ID" value="AEH62217.1"/>
    <property type="molecule type" value="Genomic_DNA"/>
</dbReference>
<dbReference type="HOGENOM" id="CLU_2195951_0_0_5"/>
<organism evidence="1 2">
    <name type="scientific">Zymomonas mobilis subsp. mobilis (strain ATCC 10988 / DSM 424 / LMG 404 / NCIMB 8938 / NRRL B-806 / ZM1)</name>
    <dbReference type="NCBI Taxonomy" id="555217"/>
    <lineage>
        <taxon>Bacteria</taxon>
        <taxon>Pseudomonadati</taxon>
        <taxon>Pseudomonadota</taxon>
        <taxon>Alphaproteobacteria</taxon>
        <taxon>Sphingomonadales</taxon>
        <taxon>Zymomonadaceae</taxon>
        <taxon>Zymomonas</taxon>
    </lineage>
</organism>
<gene>
    <name evidence="1" type="ordered locus">Zmob_0369</name>
</gene>
<dbReference type="KEGG" id="zmm:Zmob_0369"/>
<proteinExistence type="predicted"/>